<dbReference type="InterPro" id="IPR003675">
    <property type="entry name" value="Rce1/LyrA-like_dom"/>
</dbReference>
<reference evidence="13" key="1">
    <citation type="submission" date="2022-07" db="EMBL/GenBank/DDBJ databases">
        <title>Phylogenomic reconstructions and comparative analyses of Kickxellomycotina fungi.</title>
        <authorList>
            <person name="Reynolds N.K."/>
            <person name="Stajich J.E."/>
            <person name="Barry K."/>
            <person name="Grigoriev I.V."/>
            <person name="Crous P."/>
            <person name="Smith M.E."/>
        </authorList>
    </citation>
    <scope>NUCLEOTIDE SEQUENCE</scope>
    <source>
        <strain evidence="13">IMI 214461</strain>
    </source>
</reference>
<feature type="transmembrane region" description="Helical" evidence="11">
    <location>
        <begin position="97"/>
        <end position="116"/>
    </location>
</feature>
<comment type="similarity">
    <text evidence="2">Belongs to the peptidase U48 family.</text>
</comment>
<feature type="transmembrane region" description="Helical" evidence="11">
    <location>
        <begin position="261"/>
        <end position="278"/>
    </location>
</feature>
<dbReference type="Pfam" id="PF02517">
    <property type="entry name" value="Rce1-like"/>
    <property type="match status" value="1"/>
</dbReference>
<keyword evidence="3 13" id="KW-0645">Protease</keyword>
<protein>
    <recommendedName>
        <fullName evidence="10">intramembrane prenyl-peptidase Rce1</fullName>
        <ecNumber evidence="10">3.4.26.1</ecNumber>
    </recommendedName>
</protein>
<dbReference type="GO" id="GO:0071586">
    <property type="term" value="P:CAAX-box protein processing"/>
    <property type="evidence" value="ECO:0007669"/>
    <property type="project" value="InterPro"/>
</dbReference>
<keyword evidence="7 11" id="KW-1133">Transmembrane helix</keyword>
<feature type="transmembrane region" description="Helical" evidence="11">
    <location>
        <begin position="207"/>
        <end position="226"/>
    </location>
</feature>
<proteinExistence type="inferred from homology"/>
<dbReference type="GO" id="GO:0004222">
    <property type="term" value="F:metalloendopeptidase activity"/>
    <property type="evidence" value="ECO:0007669"/>
    <property type="project" value="InterPro"/>
</dbReference>
<keyword evidence="8 11" id="KW-0472">Membrane</keyword>
<keyword evidence="14" id="KW-1185">Reference proteome</keyword>
<evidence type="ECO:0000256" key="5">
    <source>
        <dbReference type="ARBA" id="ARBA00022801"/>
    </source>
</evidence>
<feature type="domain" description="CAAX prenyl protease 2/Lysostaphin resistance protein A-like" evidence="12">
    <location>
        <begin position="141"/>
        <end position="242"/>
    </location>
</feature>
<dbReference type="PANTHER" id="PTHR13046:SF0">
    <property type="entry name" value="CAAX PRENYL PROTEASE 2"/>
    <property type="match status" value="1"/>
</dbReference>
<name>A0A9W8BHY3_9FUNG</name>
<gene>
    <name evidence="13" type="primary">RCE1</name>
    <name evidence="13" type="ORF">H4R26_000658</name>
</gene>
<feature type="transmembrane region" description="Helical" evidence="11">
    <location>
        <begin position="57"/>
        <end position="77"/>
    </location>
</feature>
<evidence type="ECO:0000259" key="12">
    <source>
        <dbReference type="Pfam" id="PF02517"/>
    </source>
</evidence>
<dbReference type="Proteomes" id="UP001150907">
    <property type="component" value="Unassembled WGS sequence"/>
</dbReference>
<comment type="caution">
    <text evidence="13">The sequence shown here is derived from an EMBL/GenBank/DDBJ whole genome shotgun (WGS) entry which is preliminary data.</text>
</comment>
<keyword evidence="5" id="KW-0378">Hydrolase</keyword>
<evidence type="ECO:0000313" key="13">
    <source>
        <dbReference type="EMBL" id="KAJ2007638.1"/>
    </source>
</evidence>
<evidence type="ECO:0000256" key="6">
    <source>
        <dbReference type="ARBA" id="ARBA00022824"/>
    </source>
</evidence>
<evidence type="ECO:0000256" key="9">
    <source>
        <dbReference type="ARBA" id="ARBA00047280"/>
    </source>
</evidence>
<evidence type="ECO:0000313" key="14">
    <source>
        <dbReference type="Proteomes" id="UP001150907"/>
    </source>
</evidence>
<evidence type="ECO:0000256" key="7">
    <source>
        <dbReference type="ARBA" id="ARBA00022989"/>
    </source>
</evidence>
<evidence type="ECO:0000256" key="4">
    <source>
        <dbReference type="ARBA" id="ARBA00022692"/>
    </source>
</evidence>
<feature type="transmembrane region" description="Helical" evidence="11">
    <location>
        <begin position="170"/>
        <end position="195"/>
    </location>
</feature>
<evidence type="ECO:0000256" key="2">
    <source>
        <dbReference type="ARBA" id="ARBA00006897"/>
    </source>
</evidence>
<evidence type="ECO:0000256" key="10">
    <source>
        <dbReference type="ARBA" id="ARBA00049729"/>
    </source>
</evidence>
<evidence type="ECO:0000256" key="11">
    <source>
        <dbReference type="SAM" id="Phobius"/>
    </source>
</evidence>
<evidence type="ECO:0000256" key="3">
    <source>
        <dbReference type="ARBA" id="ARBA00022670"/>
    </source>
</evidence>
<dbReference type="InterPro" id="IPR039731">
    <property type="entry name" value="Rce1"/>
</dbReference>
<dbReference type="AlphaFoldDB" id="A0A9W8BHY3"/>
<comment type="catalytic activity">
    <reaction evidence="9">
        <text>Hydrolyzes the peptide bond -P2-(S-farnesyl or geranylgeranyl)C-P1'-P2'-P3'-COOH where P1' and P2' are amino acids with aliphatic sidechains and P3' is any C-terminal residue.</text>
        <dbReference type="EC" id="3.4.26.1"/>
    </reaction>
</comment>
<evidence type="ECO:0000256" key="1">
    <source>
        <dbReference type="ARBA" id="ARBA00004477"/>
    </source>
</evidence>
<dbReference type="EMBL" id="JANBQF010000021">
    <property type="protein sequence ID" value="KAJ2007638.1"/>
    <property type="molecule type" value="Genomic_DNA"/>
</dbReference>
<dbReference type="PANTHER" id="PTHR13046">
    <property type="entry name" value="PROTEASE U48 CAAX PRENYL PROTEASE RCE1"/>
    <property type="match status" value="1"/>
</dbReference>
<sequence>MRVEFLVVAVLLAVLYVVFIYAAEALLPCDASQPQQQQQPQTTRSRRDEPAVIRQRMRGACVATAVSLGLAACVLWLRANEQQIGKEMGLAPRAAPASALVGVVLTCVGFLGPLAVDRLEGAFQWDSVRAAWSAWGMTEWRNLVVGPVTEELVFRGSVVPLWLKAGVSPAGVIAFSPLVFAAAHVHHAVAALVAVPRPPVNAVLARMVLQISYTWVFGCFAAALFIRTHSVAGSIAAHIVCNHQGLPDLRRISAGFPQYKYPLWIAHVVGLVGLAVLFEPMTRPGVFISE</sequence>
<evidence type="ECO:0000256" key="8">
    <source>
        <dbReference type="ARBA" id="ARBA00023136"/>
    </source>
</evidence>
<keyword evidence="6" id="KW-0256">Endoplasmic reticulum</keyword>
<accession>A0A9W8BHY3</accession>
<organism evidence="13 14">
    <name type="scientific">Coemansia thaxteri</name>
    <dbReference type="NCBI Taxonomy" id="2663907"/>
    <lineage>
        <taxon>Eukaryota</taxon>
        <taxon>Fungi</taxon>
        <taxon>Fungi incertae sedis</taxon>
        <taxon>Zoopagomycota</taxon>
        <taxon>Kickxellomycotina</taxon>
        <taxon>Kickxellomycetes</taxon>
        <taxon>Kickxellales</taxon>
        <taxon>Kickxellaceae</taxon>
        <taxon>Coemansia</taxon>
    </lineage>
</organism>
<keyword evidence="4 11" id="KW-0812">Transmembrane</keyword>
<dbReference type="GO" id="GO:0005789">
    <property type="term" value="C:endoplasmic reticulum membrane"/>
    <property type="evidence" value="ECO:0007669"/>
    <property type="project" value="UniProtKB-SubCell"/>
</dbReference>
<dbReference type="EC" id="3.4.26.1" evidence="10"/>
<dbReference type="OrthoDB" id="271604at2759"/>
<comment type="subcellular location">
    <subcellularLocation>
        <location evidence="1">Endoplasmic reticulum membrane</location>
        <topology evidence="1">Multi-pass membrane protein</topology>
    </subcellularLocation>
</comment>